<keyword evidence="1" id="KW-0812">Transmembrane</keyword>
<dbReference type="Gene3D" id="3.40.50.410">
    <property type="entry name" value="von Willebrand factor, type A domain"/>
    <property type="match status" value="1"/>
</dbReference>
<dbReference type="InterPro" id="IPR011635">
    <property type="entry name" value="CARDB"/>
</dbReference>
<dbReference type="Pfam" id="PF07584">
    <property type="entry name" value="BatA"/>
    <property type="match status" value="1"/>
</dbReference>
<dbReference type="InterPro" id="IPR029062">
    <property type="entry name" value="Class_I_gatase-like"/>
</dbReference>
<dbReference type="InterPro" id="IPR013783">
    <property type="entry name" value="Ig-like_fold"/>
</dbReference>
<evidence type="ECO:0000259" key="2">
    <source>
        <dbReference type="SMART" id="SM00327"/>
    </source>
</evidence>
<evidence type="ECO:0000256" key="1">
    <source>
        <dbReference type="SAM" id="Phobius"/>
    </source>
</evidence>
<dbReference type="AlphaFoldDB" id="A0A1U7CYG4"/>
<evidence type="ECO:0000313" key="3">
    <source>
        <dbReference type="EMBL" id="APW63975.1"/>
    </source>
</evidence>
<sequence>MLPLYRLHLVWGLGFANAPLLYGLAAASVPILIHLLNRRKHREQRWAAMRFLIAAIRKNQRRIRIEQWLLLAIRCLLVLLVVSAMAKPFLESFGSVISGRRTHRVLVLDSSLSMGYTASGSSRFDQAKTVASQLVKDSRRGDAVSVVLMGDPPRVVIGDPSPNLAEVQKEIQELVLGHAGTDLDATFEAVDRVLDVSTIPQKEVVFLTDLQSTSWRPRPSDGKEGLARIVAKLEARRPRSVVIDLGRAGSENRAIVDLQVQSPVVTPATTVLVRAVVHNFGPSKAEGVRVRLTVDGRVGPEQLVDLPVGEDVPVVFNQQFSSPGDHVVEASIDEDALPLDDHRRLVVPVRESVNVLLVDGDFKSEPFQAETDYLAQALAPTEGSPGEPNMMRVEVVSESQLARRDLKAFDVVGLCNVAQFSQTEVDALEDFLKQGGGVIVFSGDQVMPDNYNRLLYADGKGLLPAAVGAPVGDAAKKESAFGFNPLGYRHPLLAEFRNQADPVVAGLTRTLTWRYHKLTLSKDSTAQVALAFENGDPALIEAPRHRGKVFQAATSADAGWTNWPVHHSYPPIMQRMILEAAAGRSAERNIRVGQPYDQSFDPSAAGASATVLTPRGQSLPAKLKAAGGVSQLHFVETDASGAYEVKIGPPLATEVAFAANPDPAESDLAKLERASLAERLPGWNFIHLTNWRELAQNAASVGRRGELHRPLLYGVLLLLLVESITAWKFGHNDPSS</sequence>
<evidence type="ECO:0000313" key="4">
    <source>
        <dbReference type="Proteomes" id="UP000186309"/>
    </source>
</evidence>
<dbReference type="Pfam" id="PF07705">
    <property type="entry name" value="CARDB"/>
    <property type="match status" value="1"/>
</dbReference>
<dbReference type="Pfam" id="PF13519">
    <property type="entry name" value="VWA_2"/>
    <property type="match status" value="1"/>
</dbReference>
<dbReference type="SUPFAM" id="SSF52317">
    <property type="entry name" value="Class I glutamine amidotransferase-like"/>
    <property type="match status" value="1"/>
</dbReference>
<dbReference type="NCBIfam" id="TIGR02226">
    <property type="entry name" value="two_anch"/>
    <property type="match status" value="1"/>
</dbReference>
<dbReference type="SMART" id="SM00327">
    <property type="entry name" value="VWA"/>
    <property type="match status" value="1"/>
</dbReference>
<dbReference type="RefSeq" id="WP_076350271.1">
    <property type="nucleotide sequence ID" value="NZ_CP019082.1"/>
</dbReference>
<dbReference type="InterPro" id="IPR036465">
    <property type="entry name" value="vWFA_dom_sf"/>
</dbReference>
<dbReference type="STRING" id="1387353.BSF38_05563"/>
<keyword evidence="1" id="KW-0472">Membrane</keyword>
<organism evidence="3 4">
    <name type="scientific">Paludisphaera borealis</name>
    <dbReference type="NCBI Taxonomy" id="1387353"/>
    <lineage>
        <taxon>Bacteria</taxon>
        <taxon>Pseudomonadati</taxon>
        <taxon>Planctomycetota</taxon>
        <taxon>Planctomycetia</taxon>
        <taxon>Isosphaerales</taxon>
        <taxon>Isosphaeraceae</taxon>
        <taxon>Paludisphaera</taxon>
    </lineage>
</organism>
<name>A0A1U7CYG4_9BACT</name>
<dbReference type="OrthoDB" id="251556at2"/>
<protein>
    <recommendedName>
        <fullName evidence="2">VWFA domain-containing protein</fullName>
    </recommendedName>
</protein>
<dbReference type="InterPro" id="IPR011933">
    <property type="entry name" value="Double_TM_dom"/>
</dbReference>
<reference evidence="4" key="1">
    <citation type="submission" date="2016-12" db="EMBL/GenBank/DDBJ databases">
        <title>Comparative genomics of four Isosphaeraceae planctomycetes: a common pool of plasmids and glycoside hydrolase genes.</title>
        <authorList>
            <person name="Ivanova A."/>
        </authorList>
    </citation>
    <scope>NUCLEOTIDE SEQUENCE [LARGE SCALE GENOMIC DNA]</scope>
    <source>
        <strain evidence="4">PX4</strain>
    </source>
</reference>
<proteinExistence type="predicted"/>
<accession>A0A1U7CYG4</accession>
<dbReference type="EMBL" id="CP019082">
    <property type="protein sequence ID" value="APW63975.1"/>
    <property type="molecule type" value="Genomic_DNA"/>
</dbReference>
<dbReference type="InterPro" id="IPR002035">
    <property type="entry name" value="VWF_A"/>
</dbReference>
<feature type="transmembrane region" description="Helical" evidence="1">
    <location>
        <begin position="20"/>
        <end position="36"/>
    </location>
</feature>
<dbReference type="PANTHER" id="PTHR37464">
    <property type="entry name" value="BLL2463 PROTEIN"/>
    <property type="match status" value="1"/>
</dbReference>
<feature type="transmembrane region" description="Helical" evidence="1">
    <location>
        <begin position="68"/>
        <end position="86"/>
    </location>
</feature>
<dbReference type="PANTHER" id="PTHR37464:SF1">
    <property type="entry name" value="BLL2463 PROTEIN"/>
    <property type="match status" value="1"/>
</dbReference>
<dbReference type="Gene3D" id="3.40.50.880">
    <property type="match status" value="1"/>
</dbReference>
<dbReference type="Proteomes" id="UP000186309">
    <property type="component" value="Chromosome"/>
</dbReference>
<feature type="domain" description="VWFA" evidence="2">
    <location>
        <begin position="101"/>
        <end position="274"/>
    </location>
</feature>
<dbReference type="KEGG" id="pbor:BSF38_05563"/>
<dbReference type="InterPro" id="IPR024163">
    <property type="entry name" value="Aerotolerance_reg_N"/>
</dbReference>
<keyword evidence="4" id="KW-1185">Reference proteome</keyword>
<dbReference type="SUPFAM" id="SSF53300">
    <property type="entry name" value="vWA-like"/>
    <property type="match status" value="1"/>
</dbReference>
<dbReference type="CDD" id="cd00198">
    <property type="entry name" value="vWFA"/>
    <property type="match status" value="1"/>
</dbReference>
<gene>
    <name evidence="3" type="ORF">BSF38_05563</name>
</gene>
<dbReference type="Gene3D" id="2.60.40.10">
    <property type="entry name" value="Immunoglobulins"/>
    <property type="match status" value="1"/>
</dbReference>
<keyword evidence="1" id="KW-1133">Transmembrane helix</keyword>